<dbReference type="Gene3D" id="2.60.120.10">
    <property type="entry name" value="Jelly Rolls"/>
    <property type="match status" value="2"/>
</dbReference>
<dbReference type="PANTHER" id="PTHR43212">
    <property type="entry name" value="QUERCETIN 2,3-DIOXYGENASE"/>
    <property type="match status" value="1"/>
</dbReference>
<dbReference type="InterPro" id="IPR041602">
    <property type="entry name" value="Quercetinase_C"/>
</dbReference>
<accession>A0ABY7HSQ1</accession>
<feature type="domain" description="Quercetin 2,3-dioxygenase C-terminal cupin" evidence="4">
    <location>
        <begin position="144"/>
        <end position="227"/>
    </location>
</feature>
<name>A0ABY7HSQ1_9GAMM</name>
<dbReference type="PIRSF" id="PIRSF006232">
    <property type="entry name" value="Pirin"/>
    <property type="match status" value="1"/>
</dbReference>
<feature type="domain" description="Pirin N-terminal" evidence="3">
    <location>
        <begin position="49"/>
        <end position="117"/>
    </location>
</feature>
<proteinExistence type="inferred from homology"/>
<evidence type="ECO:0000256" key="1">
    <source>
        <dbReference type="ARBA" id="ARBA00008416"/>
    </source>
</evidence>
<dbReference type="Pfam" id="PF17954">
    <property type="entry name" value="Pirin_C_2"/>
    <property type="match status" value="1"/>
</dbReference>
<organism evidence="5 6">
    <name type="scientific">Rouxiella chamberiensis</name>
    <dbReference type="NCBI Taxonomy" id="1513468"/>
    <lineage>
        <taxon>Bacteria</taxon>
        <taxon>Pseudomonadati</taxon>
        <taxon>Pseudomonadota</taxon>
        <taxon>Gammaproteobacteria</taxon>
        <taxon>Enterobacterales</taxon>
        <taxon>Yersiniaceae</taxon>
        <taxon>Rouxiella</taxon>
    </lineage>
</organism>
<evidence type="ECO:0000259" key="4">
    <source>
        <dbReference type="Pfam" id="PF17954"/>
    </source>
</evidence>
<dbReference type="PANTHER" id="PTHR43212:SF3">
    <property type="entry name" value="QUERCETIN 2,3-DIOXYGENASE"/>
    <property type="match status" value="1"/>
</dbReference>
<evidence type="ECO:0000313" key="5">
    <source>
        <dbReference type="EMBL" id="WAT02022.1"/>
    </source>
</evidence>
<evidence type="ECO:0000313" key="6">
    <source>
        <dbReference type="Proteomes" id="UP001164712"/>
    </source>
</evidence>
<comment type="similarity">
    <text evidence="1 2">Belongs to the pirin family.</text>
</comment>
<reference evidence="5" key="1">
    <citation type="submission" date="2022-12" db="EMBL/GenBank/DDBJ databases">
        <title>Complete genome sequence of an Australian strain of Rouxiella badensis DAR84756 and resolution of the R. badensis DSM100043 and R. chamberiensis DSM28324 genomes.</title>
        <authorList>
            <person name="Paul S."/>
            <person name="Anderson P.J."/>
            <person name="Maynard G."/>
            <person name="Dyall-Smith M."/>
            <person name="Kudinha T."/>
        </authorList>
    </citation>
    <scope>NUCLEOTIDE SEQUENCE</scope>
    <source>
        <strain evidence="5">DSM 28324</strain>
    </source>
</reference>
<dbReference type="RefSeq" id="WP_045046920.1">
    <property type="nucleotide sequence ID" value="NZ_CP114058.1"/>
</dbReference>
<evidence type="ECO:0000256" key="2">
    <source>
        <dbReference type="RuleBase" id="RU003457"/>
    </source>
</evidence>
<dbReference type="InterPro" id="IPR011051">
    <property type="entry name" value="RmlC_Cupin_sf"/>
</dbReference>
<keyword evidence="6" id="KW-1185">Reference proteome</keyword>
<gene>
    <name evidence="5" type="ORF">O1V66_04870</name>
</gene>
<dbReference type="EMBL" id="CP114058">
    <property type="protein sequence ID" value="WAT02022.1"/>
    <property type="molecule type" value="Genomic_DNA"/>
</dbReference>
<dbReference type="Pfam" id="PF02678">
    <property type="entry name" value="Pirin"/>
    <property type="match status" value="1"/>
</dbReference>
<evidence type="ECO:0000259" key="3">
    <source>
        <dbReference type="Pfam" id="PF02678"/>
    </source>
</evidence>
<dbReference type="SUPFAM" id="SSF51182">
    <property type="entry name" value="RmlC-like cupins"/>
    <property type="match status" value="1"/>
</dbReference>
<protein>
    <submittedName>
        <fullName evidence="5">Pirin family protein</fullName>
    </submittedName>
</protein>
<dbReference type="InterPro" id="IPR003829">
    <property type="entry name" value="Pirin_N_dom"/>
</dbReference>
<sequence length="244" mass="26938">MFTLLRADPDATFEKGPFHIRHVRPGHSLPDKNDTAFGPLAGIDHANLGLDTLVKMHEHKNDEILSYMWRGSMVHEDTGGERITLSPQRLMMMNAGQSFWHEESTPKEAAEMLQIFIRPRAADLEGRVQFMERPDGGPENIWTLLAAPEGENAPLHIRQQVCLYDIKLEADQETVIPERAGFSPFLYVVDGEIEVAGQRLHKGDGLGAEGTTLAPITAQTTTTLVCFLVDLEADAVLVGSISGK</sequence>
<dbReference type="Proteomes" id="UP001164712">
    <property type="component" value="Chromosome"/>
</dbReference>
<dbReference type="InterPro" id="IPR012093">
    <property type="entry name" value="Pirin"/>
</dbReference>
<dbReference type="InterPro" id="IPR014710">
    <property type="entry name" value="RmlC-like_jellyroll"/>
</dbReference>